<reference evidence="3" key="1">
    <citation type="submission" date="2020-09" db="EMBL/GenBank/DDBJ databases">
        <title>Clinical and molecular characterization of Acinetobacter seifertii in Taiwan.</title>
        <authorList>
            <person name="Li L.-H."/>
            <person name="Yang Y.-S."/>
            <person name="Sun J.-R."/>
            <person name="Huang T.-W."/>
            <person name="Huang W.-C."/>
            <person name="Wang Y.-C."/>
            <person name="Kuo T.-H."/>
            <person name="Kuo S.-C."/>
            <person name="Chen T.-L."/>
        </authorList>
    </citation>
    <scope>NUCLEOTIDE SEQUENCE [LARGE SCALE GENOMIC DNA]</scope>
    <source>
        <strain evidence="3">AS39</strain>
    </source>
</reference>
<dbReference type="InterPro" id="IPR032637">
    <property type="entry name" value="Phage_holin-like"/>
</dbReference>
<accession>A0A7H2V934</accession>
<gene>
    <name evidence="2" type="ORF">IC776_02925</name>
</gene>
<evidence type="ECO:0000256" key="1">
    <source>
        <dbReference type="SAM" id="Phobius"/>
    </source>
</evidence>
<protein>
    <recommendedName>
        <fullName evidence="4">Phage holin family protein</fullName>
    </recommendedName>
</protein>
<evidence type="ECO:0000313" key="3">
    <source>
        <dbReference type="Proteomes" id="UP000516666"/>
    </source>
</evidence>
<dbReference type="EMBL" id="CP061646">
    <property type="protein sequence ID" value="QNX72867.1"/>
    <property type="molecule type" value="Genomic_DNA"/>
</dbReference>
<dbReference type="Pfam" id="PF16931">
    <property type="entry name" value="Phage_holin_8"/>
    <property type="match status" value="1"/>
</dbReference>
<sequence length="132" mass="14242">MTDITATTVGITMGAGAASMLPFVNGDALFGAVIGAAFITFFSQNLDYMKRIVYFVLSTAIGYLFSPEIVNRTLIDSHSTAAFAVSLVAIIILQKFVEWLRNASWSDIIGLASGKLIEIASIFKKPKDKGKE</sequence>
<proteinExistence type="predicted"/>
<dbReference type="AlphaFoldDB" id="A0A7H2V934"/>
<reference evidence="2 3" key="2">
    <citation type="submission" date="2020-09" db="EMBL/GenBank/DDBJ databases">
        <authorList>
            <person name="Chen F.-J."/>
            <person name="Lee Y.-T."/>
        </authorList>
    </citation>
    <scope>NUCLEOTIDE SEQUENCE [LARGE SCALE GENOMIC DNA]</scope>
    <source>
        <strain evidence="2 3">AS39</strain>
    </source>
</reference>
<keyword evidence="1" id="KW-0812">Transmembrane</keyword>
<evidence type="ECO:0008006" key="4">
    <source>
        <dbReference type="Google" id="ProtNLM"/>
    </source>
</evidence>
<keyword evidence="1" id="KW-0472">Membrane</keyword>
<feature type="transmembrane region" description="Helical" evidence="1">
    <location>
        <begin position="48"/>
        <end position="66"/>
    </location>
</feature>
<feature type="transmembrane region" description="Helical" evidence="1">
    <location>
        <begin position="21"/>
        <end position="42"/>
    </location>
</feature>
<dbReference type="Proteomes" id="UP000516666">
    <property type="component" value="Chromosome"/>
</dbReference>
<name>A0A7H2V934_9GAMM</name>
<evidence type="ECO:0000313" key="2">
    <source>
        <dbReference type="EMBL" id="QNX72867.1"/>
    </source>
</evidence>
<keyword evidence="1" id="KW-1133">Transmembrane helix</keyword>
<dbReference type="RefSeq" id="WP_191012619.1">
    <property type="nucleotide sequence ID" value="NZ_CP061646.1"/>
</dbReference>
<organism evidence="2 3">
    <name type="scientific">Acinetobacter seifertii</name>
    <dbReference type="NCBI Taxonomy" id="1530123"/>
    <lineage>
        <taxon>Bacteria</taxon>
        <taxon>Pseudomonadati</taxon>
        <taxon>Pseudomonadota</taxon>
        <taxon>Gammaproteobacteria</taxon>
        <taxon>Moraxellales</taxon>
        <taxon>Moraxellaceae</taxon>
        <taxon>Acinetobacter</taxon>
        <taxon>Acinetobacter calcoaceticus/baumannii complex</taxon>
    </lineage>
</organism>